<dbReference type="PANTHER" id="PTHR46278">
    <property type="entry name" value="DEHYDROGENASE, PUTATIVE-RELATED"/>
    <property type="match status" value="1"/>
</dbReference>
<comment type="caution">
    <text evidence="4">The sequence shown here is derived from an EMBL/GenBank/DDBJ whole genome shotgun (WGS) entry which is preliminary data.</text>
</comment>
<comment type="similarity">
    <text evidence="1">Belongs to the aspartate-semialdehyde dehydrogenase family.</text>
</comment>
<dbReference type="Pfam" id="PF02774">
    <property type="entry name" value="Semialdhyde_dhC"/>
    <property type="match status" value="1"/>
</dbReference>
<dbReference type="Pfam" id="PF01118">
    <property type="entry name" value="Semialdhyde_dh"/>
    <property type="match status" value="1"/>
</dbReference>
<dbReference type="GO" id="GO:0046983">
    <property type="term" value="F:protein dimerization activity"/>
    <property type="evidence" value="ECO:0007669"/>
    <property type="project" value="InterPro"/>
</dbReference>
<dbReference type="Gene3D" id="3.40.50.720">
    <property type="entry name" value="NAD(P)-binding Rossmann-like Domain"/>
    <property type="match status" value="1"/>
</dbReference>
<dbReference type="InterPro" id="IPR012280">
    <property type="entry name" value="Semialdhyde_DH_dimer_dom"/>
</dbReference>
<dbReference type="CDD" id="cd17894">
    <property type="entry name" value="ASADH_USG1_N"/>
    <property type="match status" value="1"/>
</dbReference>
<dbReference type="GO" id="GO:0008652">
    <property type="term" value="P:amino acid biosynthetic process"/>
    <property type="evidence" value="ECO:0007669"/>
    <property type="project" value="InterPro"/>
</dbReference>
<dbReference type="SUPFAM" id="SSF55347">
    <property type="entry name" value="Glyceraldehyde-3-phosphate dehydrogenase-like, C-terminal domain"/>
    <property type="match status" value="1"/>
</dbReference>
<evidence type="ECO:0000313" key="5">
    <source>
        <dbReference type="Proteomes" id="UP000248395"/>
    </source>
</evidence>
<dbReference type="CDD" id="cd18131">
    <property type="entry name" value="ASADH_C_bac_euk_like"/>
    <property type="match status" value="1"/>
</dbReference>
<feature type="domain" description="Semialdehyde dehydrogenase NAD-binding" evidence="3">
    <location>
        <begin position="3"/>
        <end position="118"/>
    </location>
</feature>
<evidence type="ECO:0000313" key="4">
    <source>
        <dbReference type="EMBL" id="PXX45632.1"/>
    </source>
</evidence>
<proteinExistence type="inferred from homology"/>
<reference evidence="4 5" key="1">
    <citation type="submission" date="2018-05" db="EMBL/GenBank/DDBJ databases">
        <title>Genomic Encyclopedia of Type Strains, Phase IV (KMG-IV): sequencing the most valuable type-strain genomes for metagenomic binning, comparative biology and taxonomic classification.</title>
        <authorList>
            <person name="Goeker M."/>
        </authorList>
    </citation>
    <scope>NUCLEOTIDE SEQUENCE [LARGE SCALE GENOMIC DNA]</scope>
    <source>
        <strain evidence="4 5">DSM 25134</strain>
    </source>
</reference>
<dbReference type="SMART" id="SM00859">
    <property type="entry name" value="Semialdhyde_dh"/>
    <property type="match status" value="1"/>
</dbReference>
<keyword evidence="5" id="KW-1185">Reference proteome</keyword>
<dbReference type="Proteomes" id="UP000248395">
    <property type="component" value="Unassembled WGS sequence"/>
</dbReference>
<sequence>MMQLAVVGAAGLVGQSVLELLAQRQFPAERVFAVDGPEHEASTVSYGNLELDIRQLDEFGFENVALAIFVAGSDVAREYVPQARAAGVTVIDFSDAYRLDAEVPLVVPSVNGDQLQDLEAGALVAAPNCTVTPLAMALRPLLPLQPKRLTVATYQSVSGAGQKALEELAEQTTALFSQRESENVVFEKRIAFNVLPQIGALDEDGMAEEERSIVLELRRLLQQPQLPIEASAVRVPVFFGHAWAVSLEVAADIDLVQVRNRLVAAGLQCVTAEQHGGYITPMEATGNDGIWISRLRKTANTIQFWLAADNVRVGAALNCVLVAEAMYKAGVFE</sequence>
<name>A0A318JBV0_9NEIS</name>
<organism evidence="4 5">
    <name type="scientific">Aquitalea magnusonii</name>
    <dbReference type="NCBI Taxonomy" id="332411"/>
    <lineage>
        <taxon>Bacteria</taxon>
        <taxon>Pseudomonadati</taxon>
        <taxon>Pseudomonadota</taxon>
        <taxon>Betaproteobacteria</taxon>
        <taxon>Neisseriales</taxon>
        <taxon>Chromobacteriaceae</taxon>
        <taxon>Aquitalea</taxon>
    </lineage>
</organism>
<evidence type="ECO:0000256" key="1">
    <source>
        <dbReference type="ARBA" id="ARBA00010584"/>
    </source>
</evidence>
<dbReference type="GO" id="GO:0016620">
    <property type="term" value="F:oxidoreductase activity, acting on the aldehyde or oxo group of donors, NAD or NADP as acceptor"/>
    <property type="evidence" value="ECO:0007669"/>
    <property type="project" value="InterPro"/>
</dbReference>
<dbReference type="InterPro" id="IPR000534">
    <property type="entry name" value="Semialdehyde_DH_NAD-bd"/>
</dbReference>
<protein>
    <submittedName>
        <fullName evidence="4">Aspartate semialdehyde dehydrogenase</fullName>
    </submittedName>
</protein>
<dbReference type="SUPFAM" id="SSF51735">
    <property type="entry name" value="NAD(P)-binding Rossmann-fold domains"/>
    <property type="match status" value="1"/>
</dbReference>
<feature type="active site" description="Acyl-thioester intermediate" evidence="2">
    <location>
        <position position="129"/>
    </location>
</feature>
<dbReference type="PIRSF" id="PIRSF000148">
    <property type="entry name" value="ASA_dh"/>
    <property type="match status" value="1"/>
</dbReference>
<dbReference type="GO" id="GO:0051287">
    <property type="term" value="F:NAD binding"/>
    <property type="evidence" value="ECO:0007669"/>
    <property type="project" value="InterPro"/>
</dbReference>
<dbReference type="RefSeq" id="WP_059285086.1">
    <property type="nucleotide sequence ID" value="NZ_LNQU01000014.1"/>
</dbReference>
<dbReference type="Gene3D" id="3.30.360.10">
    <property type="entry name" value="Dihydrodipicolinate Reductase, domain 2"/>
    <property type="match status" value="1"/>
</dbReference>
<evidence type="ECO:0000256" key="2">
    <source>
        <dbReference type="PIRSR" id="PIRSR000148-1"/>
    </source>
</evidence>
<dbReference type="NCBIfam" id="NF011456">
    <property type="entry name" value="PRK14874.1"/>
    <property type="match status" value="1"/>
</dbReference>
<dbReference type="EMBL" id="QJKC01000011">
    <property type="protein sequence ID" value="PXX45632.1"/>
    <property type="molecule type" value="Genomic_DNA"/>
</dbReference>
<dbReference type="InterPro" id="IPR036291">
    <property type="entry name" value="NAD(P)-bd_dom_sf"/>
</dbReference>
<dbReference type="OrthoDB" id="9805684at2"/>
<accession>A0A318JBV0</accession>
<dbReference type="AlphaFoldDB" id="A0A318JBV0"/>
<dbReference type="PANTHER" id="PTHR46278:SF2">
    <property type="entry name" value="ASPARTATE-SEMIALDEHYDE DEHYDROGENASE"/>
    <property type="match status" value="1"/>
</dbReference>
<feature type="active site" description="Proton acceptor" evidence="2">
    <location>
        <position position="241"/>
    </location>
</feature>
<evidence type="ECO:0000259" key="3">
    <source>
        <dbReference type="SMART" id="SM00859"/>
    </source>
</evidence>
<gene>
    <name evidence="4" type="ORF">DFR38_11123</name>
</gene>